<proteinExistence type="predicted"/>
<evidence type="ECO:0000313" key="2">
    <source>
        <dbReference type="EMBL" id="CAE0810690.1"/>
    </source>
</evidence>
<reference evidence="2" key="1">
    <citation type="submission" date="2021-01" db="EMBL/GenBank/DDBJ databases">
        <authorList>
            <person name="Corre E."/>
            <person name="Pelletier E."/>
            <person name="Niang G."/>
            <person name="Scheremetjew M."/>
            <person name="Finn R."/>
            <person name="Kale V."/>
            <person name="Holt S."/>
            <person name="Cochrane G."/>
            <person name="Meng A."/>
            <person name="Brown T."/>
            <person name="Cohen L."/>
        </authorList>
    </citation>
    <scope>NUCLEOTIDE SEQUENCE</scope>
    <source>
        <strain evidence="2">CCMP1594</strain>
    </source>
</reference>
<accession>A0A7S4FST1</accession>
<sequence>MGWDMVTGPTTLQRKTEKEGTGAGALRRRLAQRYRAARSTPSGMAARPAPCGAWSASTRNWLVVTLKKLDSQIRKRINACFPWAETKKAPQRFIRKSCLQENGCASGGGSGD</sequence>
<gene>
    <name evidence="2" type="ORF">EGYM00163_LOCUS21825</name>
</gene>
<organism evidence="2">
    <name type="scientific">Eutreptiella gymnastica</name>
    <dbReference type="NCBI Taxonomy" id="73025"/>
    <lineage>
        <taxon>Eukaryota</taxon>
        <taxon>Discoba</taxon>
        <taxon>Euglenozoa</taxon>
        <taxon>Euglenida</taxon>
        <taxon>Spirocuta</taxon>
        <taxon>Euglenophyceae</taxon>
        <taxon>Eutreptiales</taxon>
        <taxon>Eutreptiaceae</taxon>
        <taxon>Eutreptiella</taxon>
    </lineage>
</organism>
<evidence type="ECO:0000256" key="1">
    <source>
        <dbReference type="SAM" id="MobiDB-lite"/>
    </source>
</evidence>
<feature type="region of interest" description="Disordered" evidence="1">
    <location>
        <begin position="33"/>
        <end position="52"/>
    </location>
</feature>
<name>A0A7S4FST1_9EUGL</name>
<feature type="region of interest" description="Disordered" evidence="1">
    <location>
        <begin position="1"/>
        <end position="27"/>
    </location>
</feature>
<protein>
    <submittedName>
        <fullName evidence="2">Uncharacterized protein</fullName>
    </submittedName>
</protein>
<dbReference type="AlphaFoldDB" id="A0A7S4FST1"/>
<dbReference type="EMBL" id="HBJA01061772">
    <property type="protein sequence ID" value="CAE0810690.1"/>
    <property type="molecule type" value="Transcribed_RNA"/>
</dbReference>